<comment type="pathway">
    <text evidence="2">Porphyrin-containing compound metabolism.</text>
</comment>
<proteinExistence type="predicted"/>
<dbReference type="Proteomes" id="UP001473302">
    <property type="component" value="Unassembled WGS sequence"/>
</dbReference>
<keyword evidence="6" id="KW-1185">Reference proteome</keyword>
<sequence length="451" mass="51180">MSQDSKEWIKTRMAILKKQAGFAFNQDLFISILLCLISGRDKHLILTAPPNRLGEVTQMASQVISRSLFGFTTAKMTCSEYQTRSDLIDSLFNTREDSENSIDRLNGPPGPLKNKAHDTAFQSHKASRSIQTLDSRTSDRSQASNTGSRNTSIKFSLMVDEDHSTPISPVDFNLRKRDRPPFILSRTNTSTPVYTSSIPQKEISNHKRDRSRWSENEDMKRSFASSIASNKLAQTLIMQNLDSANESIQALLLELIVMKELKMANVRYNVPKPFLVIAVLPQGYDRLSISSQLLDRFFVSYNFEEDMFLHTSLSMLNPPTRQTNLRRYSLMKHDEIRGLAERSSNVHVNIDITRYIRDIVVGIRTHPRVKGGLTARCSQDLVTVTKSLATLFERDYLTPDLVTIAAEKVFSHRLHVLAINTHDDQMEKEDMDASLPSDIVAEVIRVVYVPV</sequence>
<dbReference type="SUPFAM" id="SSF52540">
    <property type="entry name" value="P-loop containing nucleoside triphosphate hydrolases"/>
    <property type="match status" value="1"/>
</dbReference>
<gene>
    <name evidence="5" type="ORF">MFLAVUS_006808</name>
</gene>
<accession>A0ABP9Z2J9</accession>
<dbReference type="InterPro" id="IPR052041">
    <property type="entry name" value="Nucleic_acid_metab_PIN/TRAM"/>
</dbReference>
<evidence type="ECO:0000313" key="6">
    <source>
        <dbReference type="Proteomes" id="UP001473302"/>
    </source>
</evidence>
<feature type="region of interest" description="Disordered" evidence="3">
    <location>
        <begin position="98"/>
        <end position="152"/>
    </location>
</feature>
<organism evidence="5 6">
    <name type="scientific">Mucor flavus</name>
    <dbReference type="NCBI Taxonomy" id="439312"/>
    <lineage>
        <taxon>Eukaryota</taxon>
        <taxon>Fungi</taxon>
        <taxon>Fungi incertae sedis</taxon>
        <taxon>Mucoromycota</taxon>
        <taxon>Mucoromycotina</taxon>
        <taxon>Mucoromycetes</taxon>
        <taxon>Mucorales</taxon>
        <taxon>Mucorineae</taxon>
        <taxon>Mucoraceae</taxon>
        <taxon>Mucor</taxon>
    </lineage>
</organism>
<feature type="domain" description="ChlI/MoxR AAA lid" evidence="4">
    <location>
        <begin position="364"/>
        <end position="420"/>
    </location>
</feature>
<reference evidence="5 6" key="1">
    <citation type="submission" date="2024-04" db="EMBL/GenBank/DDBJ databases">
        <title>genome sequences of Mucor flavus KT1a and Helicostylum pulchrum KT1b strains isolated from the surface of a dry-aged beef.</title>
        <authorList>
            <person name="Toyotome T."/>
            <person name="Hosono M."/>
            <person name="Torimaru M."/>
            <person name="Fukuda K."/>
            <person name="Mikami N."/>
        </authorList>
    </citation>
    <scope>NUCLEOTIDE SEQUENCE [LARGE SCALE GENOMIC DNA]</scope>
    <source>
        <strain evidence="5 6">KT1a</strain>
    </source>
</reference>
<dbReference type="PANTHER" id="PTHR11603">
    <property type="entry name" value="AAA FAMILY ATPASE"/>
    <property type="match status" value="1"/>
</dbReference>
<dbReference type="PANTHER" id="PTHR11603:SF132">
    <property type="entry name" value="C2H2-TYPE DOMAIN-CONTAINING PROTEIN"/>
    <property type="match status" value="1"/>
</dbReference>
<dbReference type="EMBL" id="BAABUK010000016">
    <property type="protein sequence ID" value="GAA5813331.1"/>
    <property type="molecule type" value="Genomic_DNA"/>
</dbReference>
<evidence type="ECO:0000256" key="3">
    <source>
        <dbReference type="SAM" id="MobiDB-lite"/>
    </source>
</evidence>
<dbReference type="Pfam" id="PF17863">
    <property type="entry name" value="AAA_lid_2"/>
    <property type="match status" value="1"/>
</dbReference>
<evidence type="ECO:0000256" key="2">
    <source>
        <dbReference type="ARBA" id="ARBA00023444"/>
    </source>
</evidence>
<evidence type="ECO:0000256" key="1">
    <source>
        <dbReference type="ARBA" id="ARBA00012825"/>
    </source>
</evidence>
<evidence type="ECO:0000313" key="5">
    <source>
        <dbReference type="EMBL" id="GAA5813331.1"/>
    </source>
</evidence>
<comment type="caution">
    <text evidence="5">The sequence shown here is derived from an EMBL/GenBank/DDBJ whole genome shotgun (WGS) entry which is preliminary data.</text>
</comment>
<name>A0ABP9Z2J9_9FUNG</name>
<protein>
    <recommendedName>
        <fullName evidence="1">magnesium chelatase</fullName>
        <ecNumber evidence="1">6.6.1.1</ecNumber>
    </recommendedName>
</protein>
<evidence type="ECO:0000259" key="4">
    <source>
        <dbReference type="Pfam" id="PF17863"/>
    </source>
</evidence>
<dbReference type="EC" id="6.6.1.1" evidence="1"/>
<feature type="compositionally biased region" description="Polar residues" evidence="3">
    <location>
        <begin position="120"/>
        <end position="152"/>
    </location>
</feature>
<dbReference type="Gene3D" id="1.10.8.80">
    <property type="entry name" value="Magnesium chelatase subunit I, C-Terminal domain"/>
    <property type="match status" value="1"/>
</dbReference>
<dbReference type="InterPro" id="IPR041628">
    <property type="entry name" value="ChlI/MoxR_AAA_lid"/>
</dbReference>
<dbReference type="InterPro" id="IPR027417">
    <property type="entry name" value="P-loop_NTPase"/>
</dbReference>